<dbReference type="SUPFAM" id="SSF53187">
    <property type="entry name" value="Zn-dependent exopeptidases"/>
    <property type="match status" value="1"/>
</dbReference>
<dbReference type="OrthoDB" id="9809784at2"/>
<organism evidence="11 12">
    <name type="scientific">Zhengella mangrovi</name>
    <dbReference type="NCBI Taxonomy" id="1982044"/>
    <lineage>
        <taxon>Bacteria</taxon>
        <taxon>Pseudomonadati</taxon>
        <taxon>Pseudomonadota</taxon>
        <taxon>Alphaproteobacteria</taxon>
        <taxon>Hyphomicrobiales</taxon>
        <taxon>Notoacmeibacteraceae</taxon>
        <taxon>Zhengella</taxon>
    </lineage>
</organism>
<dbReference type="GO" id="GO:0006526">
    <property type="term" value="P:L-arginine biosynthetic process"/>
    <property type="evidence" value="ECO:0007669"/>
    <property type="project" value="UniProtKB-KW"/>
</dbReference>
<evidence type="ECO:0000256" key="6">
    <source>
        <dbReference type="ARBA" id="ARBA00022723"/>
    </source>
</evidence>
<keyword evidence="7" id="KW-0378">Hydrolase</keyword>
<name>A0A2G1QNF4_9HYPH</name>
<dbReference type="Pfam" id="PF01546">
    <property type="entry name" value="Peptidase_M20"/>
    <property type="match status" value="1"/>
</dbReference>
<evidence type="ECO:0000256" key="1">
    <source>
        <dbReference type="ARBA" id="ARBA00001947"/>
    </source>
</evidence>
<accession>A0A2G1QNF4</accession>
<comment type="similarity">
    <text evidence="2">Belongs to the peptidase M20A family. ArgE subfamily.</text>
</comment>
<dbReference type="Proteomes" id="UP000221168">
    <property type="component" value="Unassembled WGS sequence"/>
</dbReference>
<dbReference type="AlphaFoldDB" id="A0A2G1QNF4"/>
<dbReference type="SUPFAM" id="SSF55031">
    <property type="entry name" value="Bacterial exopeptidase dimerisation domain"/>
    <property type="match status" value="1"/>
</dbReference>
<keyword evidence="5" id="KW-0028">Amino-acid biosynthesis</keyword>
<dbReference type="Pfam" id="PF07687">
    <property type="entry name" value="M20_dimer"/>
    <property type="match status" value="1"/>
</dbReference>
<dbReference type="InterPro" id="IPR010169">
    <property type="entry name" value="AcOrn-deacetyl"/>
</dbReference>
<dbReference type="PANTHER" id="PTHR43808:SF31">
    <property type="entry name" value="N-ACETYL-L-CITRULLINE DEACETYLASE"/>
    <property type="match status" value="1"/>
</dbReference>
<evidence type="ECO:0000256" key="9">
    <source>
        <dbReference type="ARBA" id="ARBA00023285"/>
    </source>
</evidence>
<keyword evidence="12" id="KW-1185">Reference proteome</keyword>
<keyword evidence="4" id="KW-0055">Arginine biosynthesis</keyword>
<comment type="cofactor">
    <cofactor evidence="1">
        <name>Zn(2+)</name>
        <dbReference type="ChEBI" id="CHEBI:29105"/>
    </cofactor>
</comment>
<proteinExistence type="inferred from homology"/>
<evidence type="ECO:0000256" key="5">
    <source>
        <dbReference type="ARBA" id="ARBA00022605"/>
    </source>
</evidence>
<dbReference type="NCBIfam" id="TIGR01892">
    <property type="entry name" value="AcOrn-deacetyl"/>
    <property type="match status" value="1"/>
</dbReference>
<dbReference type="RefSeq" id="WP_099306321.1">
    <property type="nucleotide sequence ID" value="NZ_PDVP01000005.1"/>
</dbReference>
<dbReference type="PROSITE" id="PS00759">
    <property type="entry name" value="ARGE_DAPE_CPG2_2"/>
    <property type="match status" value="1"/>
</dbReference>
<dbReference type="InterPro" id="IPR002933">
    <property type="entry name" value="Peptidase_M20"/>
</dbReference>
<keyword evidence="6" id="KW-0479">Metal-binding</keyword>
<keyword evidence="9" id="KW-0170">Cobalt</keyword>
<gene>
    <name evidence="11" type="primary">argE</name>
    <name evidence="11" type="ORF">CSC94_10610</name>
</gene>
<dbReference type="GO" id="GO:0008777">
    <property type="term" value="F:acetylornithine deacetylase activity"/>
    <property type="evidence" value="ECO:0007669"/>
    <property type="project" value="TreeGrafter"/>
</dbReference>
<dbReference type="Gene3D" id="3.40.630.10">
    <property type="entry name" value="Zn peptidases"/>
    <property type="match status" value="1"/>
</dbReference>
<evidence type="ECO:0000256" key="7">
    <source>
        <dbReference type="ARBA" id="ARBA00022801"/>
    </source>
</evidence>
<dbReference type="Gene3D" id="3.30.70.360">
    <property type="match status" value="1"/>
</dbReference>
<dbReference type="EMBL" id="PDVP01000005">
    <property type="protein sequence ID" value="PHP67001.1"/>
    <property type="molecule type" value="Genomic_DNA"/>
</dbReference>
<evidence type="ECO:0000256" key="4">
    <source>
        <dbReference type="ARBA" id="ARBA00022571"/>
    </source>
</evidence>
<keyword evidence="8" id="KW-0862">Zinc</keyword>
<dbReference type="PANTHER" id="PTHR43808">
    <property type="entry name" value="ACETYLORNITHINE DEACETYLASE"/>
    <property type="match status" value="1"/>
</dbReference>
<evidence type="ECO:0000256" key="3">
    <source>
        <dbReference type="ARBA" id="ARBA00022490"/>
    </source>
</evidence>
<comment type="caution">
    <text evidence="11">The sequence shown here is derived from an EMBL/GenBank/DDBJ whole genome shotgun (WGS) entry which is preliminary data.</text>
</comment>
<sequence>MSALDRTVAILGDLVAYPTVSADSNLALITYAAERLGDAGATIQIHRDPSGEKANLFATIGPDRPGGVVLSGHSDVVPALEPEWESDPFAMRQADGRLHGRGTCDMKGFIACMLATADTFAARKLVRPVHFALTYDEEVGCLGARQMVQDLAAAGIRPATAIIGEPTSMRMIEGHKGCFEYTTRFKGVEGHGSDPDAGVNAIEYAVRYAARLADLGRGLRADPVEGSRFRPPFTTVQIGRIEGGAARNVIAGDCLIEWEMRPVRPGDAGRVKDNLKLFCEEVLLPEMRRVSPDCSIETEIIGEVAGLEPVPDNEARDIVSRLTGANDCDVVAFGTEAGLFQEFGMSAIVCGPGSIEQAHKPNEYVELSQLDACLVMLDGLAGTLSA</sequence>
<dbReference type="InterPro" id="IPR011650">
    <property type="entry name" value="Peptidase_M20_dimer"/>
</dbReference>
<evidence type="ECO:0000256" key="8">
    <source>
        <dbReference type="ARBA" id="ARBA00022833"/>
    </source>
</evidence>
<protein>
    <submittedName>
        <fullName evidence="11">Acetylornithine deacetylase</fullName>
    </submittedName>
</protein>
<dbReference type="InterPro" id="IPR036264">
    <property type="entry name" value="Bact_exopeptidase_dim_dom"/>
</dbReference>
<reference evidence="11 12" key="1">
    <citation type="submission" date="2017-10" db="EMBL/GenBank/DDBJ databases">
        <title>Sedimentibacterium mangrovi gen. nov., sp. nov., a novel member of family Phyllobacteriacea isolated from mangrove sediment.</title>
        <authorList>
            <person name="Liao H."/>
            <person name="Tian Y."/>
        </authorList>
    </citation>
    <scope>NUCLEOTIDE SEQUENCE [LARGE SCALE GENOMIC DNA]</scope>
    <source>
        <strain evidence="11 12">X9-2-2</strain>
    </source>
</reference>
<evidence type="ECO:0000313" key="12">
    <source>
        <dbReference type="Proteomes" id="UP000221168"/>
    </source>
</evidence>
<evidence type="ECO:0000256" key="2">
    <source>
        <dbReference type="ARBA" id="ARBA00005691"/>
    </source>
</evidence>
<keyword evidence="3" id="KW-0963">Cytoplasm</keyword>
<feature type="domain" description="Peptidase M20 dimerisation" evidence="10">
    <location>
        <begin position="174"/>
        <end position="283"/>
    </location>
</feature>
<dbReference type="NCBIfam" id="NF005710">
    <property type="entry name" value="PRK07522.1"/>
    <property type="match status" value="1"/>
</dbReference>
<dbReference type="GO" id="GO:0046872">
    <property type="term" value="F:metal ion binding"/>
    <property type="evidence" value="ECO:0007669"/>
    <property type="project" value="UniProtKB-KW"/>
</dbReference>
<evidence type="ECO:0000313" key="11">
    <source>
        <dbReference type="EMBL" id="PHP67001.1"/>
    </source>
</evidence>
<dbReference type="CDD" id="cd03894">
    <property type="entry name" value="M20_ArgE"/>
    <property type="match status" value="1"/>
</dbReference>
<evidence type="ECO:0000259" key="10">
    <source>
        <dbReference type="Pfam" id="PF07687"/>
    </source>
</evidence>
<dbReference type="InterPro" id="IPR050072">
    <property type="entry name" value="Peptidase_M20A"/>
</dbReference>
<dbReference type="InterPro" id="IPR001261">
    <property type="entry name" value="ArgE/DapE_CS"/>
</dbReference>